<dbReference type="GO" id="GO:0016485">
    <property type="term" value="P:protein processing"/>
    <property type="evidence" value="ECO:0007669"/>
    <property type="project" value="TreeGrafter"/>
</dbReference>
<dbReference type="Pfam" id="PF01431">
    <property type="entry name" value="Peptidase_M13"/>
    <property type="match status" value="1"/>
</dbReference>
<dbReference type="AlphaFoldDB" id="A0AAV0SXF2"/>
<dbReference type="GO" id="GO:0004222">
    <property type="term" value="F:metalloendopeptidase activity"/>
    <property type="evidence" value="ECO:0007669"/>
    <property type="project" value="InterPro"/>
</dbReference>
<dbReference type="InterPro" id="IPR042089">
    <property type="entry name" value="Peptidase_M13_dom_2"/>
</dbReference>
<dbReference type="GO" id="GO:0005886">
    <property type="term" value="C:plasma membrane"/>
    <property type="evidence" value="ECO:0007669"/>
    <property type="project" value="TreeGrafter"/>
</dbReference>
<dbReference type="InterPro" id="IPR000718">
    <property type="entry name" value="Peptidase_M13"/>
</dbReference>
<organism evidence="3 4">
    <name type="scientific">Peronospora destructor</name>
    <dbReference type="NCBI Taxonomy" id="86335"/>
    <lineage>
        <taxon>Eukaryota</taxon>
        <taxon>Sar</taxon>
        <taxon>Stramenopiles</taxon>
        <taxon>Oomycota</taxon>
        <taxon>Peronosporomycetes</taxon>
        <taxon>Peronosporales</taxon>
        <taxon>Peronosporaceae</taxon>
        <taxon>Peronospora</taxon>
    </lineage>
</organism>
<sequence>MQKNLKQVDWLDEPTRQAAVEKLGNMTNLIGYSTLSEHFPFELRGDALLADNMRIIMEYQFNRAIRQIGGPVNRNEWAMSSAEVDAYYHPTMNQIVFPAGILQTPFFAFERHPARNFGSIGFIIGHEITHGFDASGRYYANDGNLRNWWSNDTAQKFSQRADCLIKQYDSFAVTSDADQDKVLGHVNGNYTLSENIADNGGLKLSFSAYQTYITKQARELSQVREAETTELTSPMSQVERSLPAEVADRLFFISFAQTFCEKSSDTVMIQRLATDPHSPERWRINGVASNSRDFARVFSCPASSPMNPKTKCQLW</sequence>
<evidence type="ECO:0000259" key="2">
    <source>
        <dbReference type="Pfam" id="PF01431"/>
    </source>
</evidence>
<comment type="similarity">
    <text evidence="1">Belongs to the peptidase M13 family.</text>
</comment>
<reference evidence="3" key="1">
    <citation type="submission" date="2022-12" db="EMBL/GenBank/DDBJ databases">
        <authorList>
            <person name="Webb A."/>
        </authorList>
    </citation>
    <scope>NUCLEOTIDE SEQUENCE</scope>
    <source>
        <strain evidence="3">Pd1</strain>
    </source>
</reference>
<dbReference type="EMBL" id="CANTFM010000069">
    <property type="protein sequence ID" value="CAI5710335.1"/>
    <property type="molecule type" value="Genomic_DNA"/>
</dbReference>
<keyword evidence="4" id="KW-1185">Reference proteome</keyword>
<feature type="domain" description="Peptidase M13 C-terminal" evidence="2">
    <location>
        <begin position="86"/>
        <end position="314"/>
    </location>
</feature>
<dbReference type="InterPro" id="IPR018497">
    <property type="entry name" value="Peptidase_M13_C"/>
</dbReference>
<accession>A0AAV0SXF2</accession>
<evidence type="ECO:0000313" key="4">
    <source>
        <dbReference type="Proteomes" id="UP001162029"/>
    </source>
</evidence>
<evidence type="ECO:0000256" key="1">
    <source>
        <dbReference type="ARBA" id="ARBA00007357"/>
    </source>
</evidence>
<evidence type="ECO:0000313" key="3">
    <source>
        <dbReference type="EMBL" id="CAI5710335.1"/>
    </source>
</evidence>
<dbReference type="Gene3D" id="1.10.1380.10">
    <property type="entry name" value="Neutral endopeptidase , domain2"/>
    <property type="match status" value="1"/>
</dbReference>
<dbReference type="SUPFAM" id="SSF55486">
    <property type="entry name" value="Metalloproteases ('zincins'), catalytic domain"/>
    <property type="match status" value="1"/>
</dbReference>
<gene>
    <name evidence="3" type="ORF">PDE001_LOCUS421</name>
</gene>
<dbReference type="PANTHER" id="PTHR11733:SF167">
    <property type="entry name" value="FI17812P1-RELATED"/>
    <property type="match status" value="1"/>
</dbReference>
<dbReference type="PRINTS" id="PR00786">
    <property type="entry name" value="NEPRILYSIN"/>
</dbReference>
<proteinExistence type="inferred from homology"/>
<comment type="caution">
    <text evidence="3">The sequence shown here is derived from an EMBL/GenBank/DDBJ whole genome shotgun (WGS) entry which is preliminary data.</text>
</comment>
<dbReference type="PANTHER" id="PTHR11733">
    <property type="entry name" value="ZINC METALLOPROTEASE FAMILY M13 NEPRILYSIN-RELATED"/>
    <property type="match status" value="1"/>
</dbReference>
<dbReference type="CDD" id="cd08662">
    <property type="entry name" value="M13"/>
    <property type="match status" value="1"/>
</dbReference>
<dbReference type="PROSITE" id="PS51885">
    <property type="entry name" value="NEPRILYSIN"/>
    <property type="match status" value="1"/>
</dbReference>
<protein>
    <recommendedName>
        <fullName evidence="2">Peptidase M13 C-terminal domain-containing protein</fullName>
    </recommendedName>
</protein>
<dbReference type="Gene3D" id="3.40.390.10">
    <property type="entry name" value="Collagenase (Catalytic Domain)"/>
    <property type="match status" value="1"/>
</dbReference>
<dbReference type="InterPro" id="IPR024079">
    <property type="entry name" value="MetalloPept_cat_dom_sf"/>
</dbReference>
<name>A0AAV0SXF2_9STRA</name>
<dbReference type="Proteomes" id="UP001162029">
    <property type="component" value="Unassembled WGS sequence"/>
</dbReference>